<evidence type="ECO:0000313" key="3">
    <source>
        <dbReference type="Proteomes" id="UP000076798"/>
    </source>
</evidence>
<proteinExistence type="predicted"/>
<name>A0A165Y7U6_9AGAM</name>
<dbReference type="EMBL" id="KV428278">
    <property type="protein sequence ID" value="KZT32969.1"/>
    <property type="molecule type" value="Genomic_DNA"/>
</dbReference>
<feature type="region of interest" description="Disordered" evidence="1">
    <location>
        <begin position="235"/>
        <end position="277"/>
    </location>
</feature>
<dbReference type="AlphaFoldDB" id="A0A165Y7U6"/>
<feature type="region of interest" description="Disordered" evidence="1">
    <location>
        <begin position="1"/>
        <end position="43"/>
    </location>
</feature>
<gene>
    <name evidence="2" type="ORF">SISSUDRAFT_1054804</name>
</gene>
<dbReference type="Proteomes" id="UP000076798">
    <property type="component" value="Unassembled WGS sequence"/>
</dbReference>
<accession>A0A165Y7U6</accession>
<feature type="compositionally biased region" description="Low complexity" evidence="1">
    <location>
        <begin position="236"/>
        <end position="267"/>
    </location>
</feature>
<organism evidence="2 3">
    <name type="scientific">Sistotremastrum suecicum HHB10207 ss-3</name>
    <dbReference type="NCBI Taxonomy" id="1314776"/>
    <lineage>
        <taxon>Eukaryota</taxon>
        <taxon>Fungi</taxon>
        <taxon>Dikarya</taxon>
        <taxon>Basidiomycota</taxon>
        <taxon>Agaricomycotina</taxon>
        <taxon>Agaricomycetes</taxon>
        <taxon>Sistotremastrales</taxon>
        <taxon>Sistotremastraceae</taxon>
        <taxon>Sistotremastrum</taxon>
    </lineage>
</organism>
<keyword evidence="3" id="KW-1185">Reference proteome</keyword>
<protein>
    <submittedName>
        <fullName evidence="2">Uncharacterized protein</fullName>
    </submittedName>
</protein>
<evidence type="ECO:0000256" key="1">
    <source>
        <dbReference type="SAM" id="MobiDB-lite"/>
    </source>
</evidence>
<feature type="compositionally biased region" description="Basic and acidic residues" evidence="1">
    <location>
        <begin position="268"/>
        <end position="277"/>
    </location>
</feature>
<reference evidence="2 3" key="1">
    <citation type="journal article" date="2016" name="Mol. Biol. Evol.">
        <title>Comparative Genomics of Early-Diverging Mushroom-Forming Fungi Provides Insights into the Origins of Lignocellulose Decay Capabilities.</title>
        <authorList>
            <person name="Nagy L.G."/>
            <person name="Riley R."/>
            <person name="Tritt A."/>
            <person name="Adam C."/>
            <person name="Daum C."/>
            <person name="Floudas D."/>
            <person name="Sun H."/>
            <person name="Yadav J.S."/>
            <person name="Pangilinan J."/>
            <person name="Larsson K.H."/>
            <person name="Matsuura K."/>
            <person name="Barry K."/>
            <person name="Labutti K."/>
            <person name="Kuo R."/>
            <person name="Ohm R.A."/>
            <person name="Bhattacharya S.S."/>
            <person name="Shirouzu T."/>
            <person name="Yoshinaga Y."/>
            <person name="Martin F.M."/>
            <person name="Grigoriev I.V."/>
            <person name="Hibbett D.S."/>
        </authorList>
    </citation>
    <scope>NUCLEOTIDE SEQUENCE [LARGE SCALE GENOMIC DNA]</scope>
    <source>
        <strain evidence="2 3">HHB10207 ss-3</strain>
    </source>
</reference>
<sequence>MPRSPSSPSPRHQSPHPYYPSPHRSHSHSGIIRPPSNGTPLDPVFDEAHALMAVSQDLLTFDENGASTWPYPVDNENKLVAPDDLDTYCQHHDIEPPRCPCHAKLSTPSPSPSLSPKPSRKPNYRFFKVRGVDKPNYGKIQASCNTCGTVWWFNDYYRNMVGLTLAKYPVSAGLRPGLYTKHHRADLRSDAAEAKLRALRDREAEIASMSSSSSSRDSKAMTVPYALASSSRRSDSSIYSSPISQNPFDITRSDSSTPISSPVSDPTPSDKSKFEFPKKESASDAVYDIFKGAKERGNKIEVMMRPSPHFLEMHKKPVLPVTERYLPGEGYFGHQLRFWDFPDNITSAFTPMSEVPIPANIDILLTNLVFGDGVSVRDLMLILDRCSECDLVMSRVNINTHAPCFTKSNSDSVPSCIGEAKIVDLTAD</sequence>
<evidence type="ECO:0000313" key="2">
    <source>
        <dbReference type="EMBL" id="KZT32969.1"/>
    </source>
</evidence>